<dbReference type="EMBL" id="KV454487">
    <property type="protein sequence ID" value="ODV59182.1"/>
    <property type="molecule type" value="Genomic_DNA"/>
</dbReference>
<proteinExistence type="predicted"/>
<dbReference type="InParanoid" id="A0A1D2VCA3"/>
<dbReference type="Proteomes" id="UP000095038">
    <property type="component" value="Unassembled WGS sequence"/>
</dbReference>
<evidence type="ECO:0000256" key="1">
    <source>
        <dbReference type="SAM" id="MobiDB-lite"/>
    </source>
</evidence>
<feature type="region of interest" description="Disordered" evidence="1">
    <location>
        <begin position="1"/>
        <end position="63"/>
    </location>
</feature>
<name>A0A1D2VCA3_9ASCO</name>
<gene>
    <name evidence="2" type="ORF">ASCRUDRAFT_82192</name>
</gene>
<dbReference type="RefSeq" id="XP_020045489.1">
    <property type="nucleotide sequence ID" value="XM_020194696.1"/>
</dbReference>
<accession>A0A1D2VCA3</accession>
<reference evidence="3" key="1">
    <citation type="submission" date="2016-05" db="EMBL/GenBank/DDBJ databases">
        <title>Comparative genomics of biotechnologically important yeasts.</title>
        <authorList>
            <consortium name="DOE Joint Genome Institute"/>
            <person name="Riley R."/>
            <person name="Haridas S."/>
            <person name="Wolfe K.H."/>
            <person name="Lopes M.R."/>
            <person name="Hittinger C.T."/>
            <person name="Goker M."/>
            <person name="Salamov A."/>
            <person name="Wisecaver J."/>
            <person name="Long T.M."/>
            <person name="Aerts A.L."/>
            <person name="Barry K."/>
            <person name="Choi C."/>
            <person name="Clum A."/>
            <person name="Coughlan A.Y."/>
            <person name="Deshpande S."/>
            <person name="Douglass A.P."/>
            <person name="Hanson S.J."/>
            <person name="Klenk H.-P."/>
            <person name="Labutti K."/>
            <person name="Lapidus A."/>
            <person name="Lindquist E."/>
            <person name="Lipzen A."/>
            <person name="Meier-Kolthoff J.P."/>
            <person name="Ohm R.A."/>
            <person name="Otillar R.P."/>
            <person name="Pangilinan J."/>
            <person name="Peng Y."/>
            <person name="Rokas A."/>
            <person name="Rosa C.A."/>
            <person name="Scheuner C."/>
            <person name="Sibirny A.A."/>
            <person name="Slot J.C."/>
            <person name="Stielow J.B."/>
            <person name="Sun H."/>
            <person name="Kurtzman C.P."/>
            <person name="Blackwell M."/>
            <person name="Grigoriev I.V."/>
            <person name="Jeffries T.W."/>
        </authorList>
    </citation>
    <scope>NUCLEOTIDE SEQUENCE [LARGE SCALE GENOMIC DNA]</scope>
    <source>
        <strain evidence="3">DSM 1968</strain>
    </source>
</reference>
<dbReference type="AlphaFoldDB" id="A0A1D2VCA3"/>
<organism evidence="2 3">
    <name type="scientific">Ascoidea rubescens DSM 1968</name>
    <dbReference type="NCBI Taxonomy" id="1344418"/>
    <lineage>
        <taxon>Eukaryota</taxon>
        <taxon>Fungi</taxon>
        <taxon>Dikarya</taxon>
        <taxon>Ascomycota</taxon>
        <taxon>Saccharomycotina</taxon>
        <taxon>Saccharomycetes</taxon>
        <taxon>Ascoideaceae</taxon>
        <taxon>Ascoidea</taxon>
    </lineage>
</organism>
<evidence type="ECO:0000313" key="3">
    <source>
        <dbReference type="Proteomes" id="UP000095038"/>
    </source>
</evidence>
<dbReference type="GeneID" id="30968332"/>
<sequence length="102" mass="11068">MPWTSNLQPPPESGPAKKDPFARRPTGAQDTKAPAPFHSTGPNSSSTTRTISVEGMDKRRATPSLVVEAGVSVSRPRICLGLEKEEEEESCEKQCKSGFVKR</sequence>
<keyword evidence="3" id="KW-1185">Reference proteome</keyword>
<feature type="compositionally biased region" description="Polar residues" evidence="1">
    <location>
        <begin position="40"/>
        <end position="51"/>
    </location>
</feature>
<protein>
    <submittedName>
        <fullName evidence="2">Uncharacterized protein</fullName>
    </submittedName>
</protein>
<evidence type="ECO:0000313" key="2">
    <source>
        <dbReference type="EMBL" id="ODV59182.1"/>
    </source>
</evidence>